<evidence type="ECO:0000256" key="4">
    <source>
        <dbReference type="ARBA" id="ARBA00023125"/>
    </source>
</evidence>
<dbReference type="InterPro" id="IPR025662">
    <property type="entry name" value="Sigma_54_int_dom_ATP-bd_1"/>
</dbReference>
<evidence type="ECO:0000313" key="7">
    <source>
        <dbReference type="EMBL" id="MEB3100112.1"/>
    </source>
</evidence>
<keyword evidence="3" id="KW-0805">Transcription regulation</keyword>
<dbReference type="Pfam" id="PF00158">
    <property type="entry name" value="Sigma54_activat"/>
    <property type="match status" value="1"/>
</dbReference>
<dbReference type="SUPFAM" id="SSF52540">
    <property type="entry name" value="P-loop containing nucleoside triphosphate hydrolases"/>
    <property type="match status" value="1"/>
</dbReference>
<evidence type="ECO:0000256" key="1">
    <source>
        <dbReference type="ARBA" id="ARBA00022741"/>
    </source>
</evidence>
<dbReference type="InterPro" id="IPR003593">
    <property type="entry name" value="AAA+_ATPase"/>
</dbReference>
<dbReference type="InterPro" id="IPR009057">
    <property type="entry name" value="Homeodomain-like_sf"/>
</dbReference>
<sequence length="570" mass="63091">MAIETGHLFVFCNSRGEIKHIEGAFSIQSKAEAMNFVVGSSWRENNAGTNAIGTALASGSPIQIFAAEHFCQEVHEWTCSAAPIRDPATQKILGVIDLTGLWENVNSHSLFVVLTVAQAIEESLRRELEVERYKVLVHYLEASLRTPNLPLVALDRGGAVLKADSLLYEHRLIDENNKLKDCPIHDLHGKSEVSWEADSGKGRWKFVLIPYAEQGRMIGAVVHAMPPRIEIHKTSSAIIKHSFSSMIGKSPKFTSSIKEALSAAGTDFPVLIQGESGTGKELFAQSIHRASKRVNGPFVAVNCGALPKELGVSELFGFEGGSFTGAAKDGRSGKFQQAQGGTIFLDEIGEMPLDLQTILLRVLEEGEVVPLGAQKPIRLNVRVIAATNRDLMNSVEHGKFRRDLYYRLNILSIHVPPLRERPEDIVLLMDYHLQKACKEVGRSPLRMDRSIVSELEGYNWPGNVRELRNIAYRLAANLSGDVIHKKDLPNEINRTLQQMAPARESRSVKKLQLPGSAMPTTLKGQELETILSALDEFNGNVSEAARCLGIHRSTIYRKLRELPVYEKTKS</sequence>
<dbReference type="RefSeq" id="WP_371752226.1">
    <property type="nucleotide sequence ID" value="NZ_JAYJLD010000001.1"/>
</dbReference>
<dbReference type="InterPro" id="IPR002078">
    <property type="entry name" value="Sigma_54_int"/>
</dbReference>
<evidence type="ECO:0000259" key="6">
    <source>
        <dbReference type="PROSITE" id="PS50045"/>
    </source>
</evidence>
<dbReference type="Gene3D" id="3.40.50.300">
    <property type="entry name" value="P-loop containing nucleotide triphosphate hydrolases"/>
    <property type="match status" value="1"/>
</dbReference>
<evidence type="ECO:0000256" key="2">
    <source>
        <dbReference type="ARBA" id="ARBA00022840"/>
    </source>
</evidence>
<dbReference type="InterPro" id="IPR025944">
    <property type="entry name" value="Sigma_54_int_dom_CS"/>
</dbReference>
<dbReference type="EMBL" id="JAYJLD010000001">
    <property type="protein sequence ID" value="MEB3100112.1"/>
    <property type="molecule type" value="Genomic_DNA"/>
</dbReference>
<dbReference type="Gene3D" id="1.10.8.60">
    <property type="match status" value="1"/>
</dbReference>
<organism evidence="7 8">
    <name type="scientific">Ferviditalea candida</name>
    <dbReference type="NCBI Taxonomy" id="3108399"/>
    <lineage>
        <taxon>Bacteria</taxon>
        <taxon>Bacillati</taxon>
        <taxon>Bacillota</taxon>
        <taxon>Bacilli</taxon>
        <taxon>Bacillales</taxon>
        <taxon>Paenibacillaceae</taxon>
        <taxon>Ferviditalea</taxon>
    </lineage>
</organism>
<reference evidence="7" key="1">
    <citation type="submission" date="2023-12" db="EMBL/GenBank/DDBJ databases">
        <title>Fervidustalea candida gen. nov., sp. nov., a novel member of the family Paenibacillaceae isolated from a geothermal area.</title>
        <authorList>
            <person name="Li W.-J."/>
            <person name="Jiao J.-Y."/>
            <person name="Chen Y."/>
        </authorList>
    </citation>
    <scope>NUCLEOTIDE SEQUENCE</scope>
    <source>
        <strain evidence="7">SYSU GA230002</strain>
    </source>
</reference>
<keyword evidence="5" id="KW-0804">Transcription</keyword>
<dbReference type="PRINTS" id="PR01590">
    <property type="entry name" value="HTHFIS"/>
</dbReference>
<dbReference type="Proteomes" id="UP001310386">
    <property type="component" value="Unassembled WGS sequence"/>
</dbReference>
<dbReference type="InterPro" id="IPR002197">
    <property type="entry name" value="HTH_Fis"/>
</dbReference>
<gene>
    <name evidence="7" type="ORF">VF724_00350</name>
</gene>
<dbReference type="PROSITE" id="PS50045">
    <property type="entry name" value="SIGMA54_INTERACT_4"/>
    <property type="match status" value="1"/>
</dbReference>
<proteinExistence type="predicted"/>
<dbReference type="InterPro" id="IPR029016">
    <property type="entry name" value="GAF-like_dom_sf"/>
</dbReference>
<dbReference type="PANTHER" id="PTHR32071:SF57">
    <property type="entry name" value="C4-DICARBOXYLATE TRANSPORT TRANSCRIPTIONAL REGULATORY PROTEIN DCTD"/>
    <property type="match status" value="1"/>
</dbReference>
<dbReference type="PANTHER" id="PTHR32071">
    <property type="entry name" value="TRANSCRIPTIONAL REGULATORY PROTEIN"/>
    <property type="match status" value="1"/>
</dbReference>
<dbReference type="InterPro" id="IPR027417">
    <property type="entry name" value="P-loop_NTPase"/>
</dbReference>
<dbReference type="PROSITE" id="PS00675">
    <property type="entry name" value="SIGMA54_INTERACT_1"/>
    <property type="match status" value="1"/>
</dbReference>
<dbReference type="Gene3D" id="3.30.450.40">
    <property type="match status" value="1"/>
</dbReference>
<feature type="domain" description="Sigma-54 factor interaction" evidence="6">
    <location>
        <begin position="246"/>
        <end position="476"/>
    </location>
</feature>
<dbReference type="PROSITE" id="PS00688">
    <property type="entry name" value="SIGMA54_INTERACT_3"/>
    <property type="match status" value="1"/>
</dbReference>
<keyword evidence="1" id="KW-0547">Nucleotide-binding</keyword>
<evidence type="ECO:0000256" key="3">
    <source>
        <dbReference type="ARBA" id="ARBA00023015"/>
    </source>
</evidence>
<dbReference type="Gene3D" id="1.10.10.60">
    <property type="entry name" value="Homeodomain-like"/>
    <property type="match status" value="1"/>
</dbReference>
<keyword evidence="2" id="KW-0067">ATP-binding</keyword>
<keyword evidence="4" id="KW-0238">DNA-binding</keyword>
<dbReference type="InterPro" id="IPR058031">
    <property type="entry name" value="AAA_lid_NorR"/>
</dbReference>
<evidence type="ECO:0000313" key="8">
    <source>
        <dbReference type="Proteomes" id="UP001310386"/>
    </source>
</evidence>
<dbReference type="Pfam" id="PF02954">
    <property type="entry name" value="HTH_8"/>
    <property type="match status" value="1"/>
</dbReference>
<evidence type="ECO:0000256" key="5">
    <source>
        <dbReference type="ARBA" id="ARBA00023163"/>
    </source>
</evidence>
<accession>A0ABU5ZDZ2</accession>
<dbReference type="SUPFAM" id="SSF46689">
    <property type="entry name" value="Homeodomain-like"/>
    <property type="match status" value="1"/>
</dbReference>
<dbReference type="PROSITE" id="PS00676">
    <property type="entry name" value="SIGMA54_INTERACT_2"/>
    <property type="match status" value="1"/>
</dbReference>
<dbReference type="CDD" id="cd00009">
    <property type="entry name" value="AAA"/>
    <property type="match status" value="1"/>
</dbReference>
<protein>
    <submittedName>
        <fullName evidence="7">Sigma-54-dependent Fis family transcriptional regulator</fullName>
    </submittedName>
</protein>
<keyword evidence="8" id="KW-1185">Reference proteome</keyword>
<name>A0ABU5ZDZ2_9BACL</name>
<dbReference type="InterPro" id="IPR025943">
    <property type="entry name" value="Sigma_54_int_dom_ATP-bd_2"/>
</dbReference>
<comment type="caution">
    <text evidence="7">The sequence shown here is derived from an EMBL/GenBank/DDBJ whole genome shotgun (WGS) entry which is preliminary data.</text>
</comment>
<dbReference type="SMART" id="SM00382">
    <property type="entry name" value="AAA"/>
    <property type="match status" value="1"/>
</dbReference>
<dbReference type="Pfam" id="PF25601">
    <property type="entry name" value="AAA_lid_14"/>
    <property type="match status" value="1"/>
</dbReference>